<keyword evidence="1" id="KW-1133">Transmembrane helix</keyword>
<gene>
    <name evidence="2" type="ORF">GCM10007053_28720</name>
</gene>
<dbReference type="RefSeq" id="WP_189478511.1">
    <property type="nucleotide sequence ID" value="NZ_BMYM01000003.1"/>
</dbReference>
<evidence type="ECO:0000256" key="1">
    <source>
        <dbReference type="SAM" id="Phobius"/>
    </source>
</evidence>
<keyword evidence="3" id="KW-1185">Reference proteome</keyword>
<organism evidence="2 3">
    <name type="scientific">Parahalioglobus pacificus</name>
    <dbReference type="NCBI Taxonomy" id="930806"/>
    <lineage>
        <taxon>Bacteria</taxon>
        <taxon>Pseudomonadati</taxon>
        <taxon>Pseudomonadota</taxon>
        <taxon>Gammaproteobacteria</taxon>
        <taxon>Cellvibrionales</taxon>
        <taxon>Halieaceae</taxon>
        <taxon>Parahalioglobus</taxon>
    </lineage>
</organism>
<proteinExistence type="predicted"/>
<dbReference type="AlphaFoldDB" id="A0A919CMR6"/>
<sequence length="92" mass="10070">MDYVIIAVVSLLGLAGHVALYFWVRFKIDEAVITKYLESHGATSLSTAAITTSVCRASDIRPDRCKLVVNSSVRLRYTAAGDRLFVASDFDA</sequence>
<keyword evidence="1" id="KW-0812">Transmembrane</keyword>
<comment type="caution">
    <text evidence="2">The sequence shown here is derived from an EMBL/GenBank/DDBJ whole genome shotgun (WGS) entry which is preliminary data.</text>
</comment>
<evidence type="ECO:0008006" key="4">
    <source>
        <dbReference type="Google" id="ProtNLM"/>
    </source>
</evidence>
<name>A0A919CMR6_9GAMM</name>
<evidence type="ECO:0000313" key="3">
    <source>
        <dbReference type="Proteomes" id="UP000644693"/>
    </source>
</evidence>
<protein>
    <recommendedName>
        <fullName evidence="4">DUF3301 domain-containing protein</fullName>
    </recommendedName>
</protein>
<accession>A0A919CMR6</accession>
<reference evidence="2" key="1">
    <citation type="journal article" date="2014" name="Int. J. Syst. Evol. Microbiol.">
        <title>Complete genome sequence of Corynebacterium casei LMG S-19264T (=DSM 44701T), isolated from a smear-ripened cheese.</title>
        <authorList>
            <consortium name="US DOE Joint Genome Institute (JGI-PGF)"/>
            <person name="Walter F."/>
            <person name="Albersmeier A."/>
            <person name="Kalinowski J."/>
            <person name="Ruckert C."/>
        </authorList>
    </citation>
    <scope>NUCLEOTIDE SEQUENCE</scope>
    <source>
        <strain evidence="2">KCTC 23430</strain>
    </source>
</reference>
<reference evidence="2" key="2">
    <citation type="submission" date="2020-09" db="EMBL/GenBank/DDBJ databases">
        <authorList>
            <person name="Sun Q."/>
            <person name="Kim S."/>
        </authorList>
    </citation>
    <scope>NUCLEOTIDE SEQUENCE</scope>
    <source>
        <strain evidence="2">KCTC 23430</strain>
    </source>
</reference>
<evidence type="ECO:0000313" key="2">
    <source>
        <dbReference type="EMBL" id="GHD38311.1"/>
    </source>
</evidence>
<feature type="transmembrane region" description="Helical" evidence="1">
    <location>
        <begin position="6"/>
        <end position="24"/>
    </location>
</feature>
<dbReference type="Proteomes" id="UP000644693">
    <property type="component" value="Unassembled WGS sequence"/>
</dbReference>
<dbReference type="EMBL" id="BMYM01000003">
    <property type="protein sequence ID" value="GHD38311.1"/>
    <property type="molecule type" value="Genomic_DNA"/>
</dbReference>
<keyword evidence="1" id="KW-0472">Membrane</keyword>